<comment type="caution">
    <text evidence="1">The sequence shown here is derived from an EMBL/GenBank/DDBJ whole genome shotgun (WGS) entry which is preliminary data.</text>
</comment>
<gene>
    <name evidence="1" type="ORF">BDP55DRAFT_736456</name>
</gene>
<reference evidence="1" key="1">
    <citation type="submission" date="2021-06" db="EMBL/GenBank/DDBJ databases">
        <title>Comparative genomics, transcriptomics and evolutionary studies reveal genomic signatures of adaptation to plant cell wall in hemibiotrophic fungi.</title>
        <authorList>
            <consortium name="DOE Joint Genome Institute"/>
            <person name="Baroncelli R."/>
            <person name="Diaz J.F."/>
            <person name="Benocci T."/>
            <person name="Peng M."/>
            <person name="Battaglia E."/>
            <person name="Haridas S."/>
            <person name="Andreopoulos W."/>
            <person name="Labutti K."/>
            <person name="Pangilinan J."/>
            <person name="Floch G.L."/>
            <person name="Makela M.R."/>
            <person name="Henrissat B."/>
            <person name="Grigoriev I.V."/>
            <person name="Crouch J.A."/>
            <person name="De Vries R.P."/>
            <person name="Sukno S.A."/>
            <person name="Thon M.R."/>
        </authorList>
    </citation>
    <scope>NUCLEOTIDE SEQUENCE</scope>
    <source>
        <strain evidence="1">CBS 193.32</strain>
    </source>
</reference>
<sequence>MGFPSGIVLVLKRDWTPENRICRSFRSDGSGGPFIPKPIILQKGFVAWLPRQEPSRTPGDYREWVAIALYYPSSPVLLDSNRSGSVLWDSLEDYYYPNDIRLAQVPVSYLSAEVFVFRDFVPGVPEYDTLVAQHPHGEVGIFLKGDVATHEEFSMCPPTILRVRGADRTADGQRRHCLIPYSFVRYGIPPGPKNRTFGPKL</sequence>
<dbReference type="RefSeq" id="XP_060437083.1">
    <property type="nucleotide sequence ID" value="XM_060580355.1"/>
</dbReference>
<name>A0AAJ0F5D2_9PEZI</name>
<proteinExistence type="predicted"/>
<protein>
    <submittedName>
        <fullName evidence="1">Uncharacterized protein</fullName>
    </submittedName>
</protein>
<dbReference type="EMBL" id="JAHMHR010000001">
    <property type="protein sequence ID" value="KAK1701328.1"/>
    <property type="molecule type" value="Genomic_DNA"/>
</dbReference>
<dbReference type="AlphaFoldDB" id="A0AAJ0F5D2"/>
<dbReference type="Proteomes" id="UP001224890">
    <property type="component" value="Unassembled WGS sequence"/>
</dbReference>
<accession>A0AAJ0F5D2</accession>
<keyword evidence="2" id="KW-1185">Reference proteome</keyword>
<evidence type="ECO:0000313" key="1">
    <source>
        <dbReference type="EMBL" id="KAK1701328.1"/>
    </source>
</evidence>
<evidence type="ECO:0000313" key="2">
    <source>
        <dbReference type="Proteomes" id="UP001224890"/>
    </source>
</evidence>
<dbReference type="GeneID" id="85464881"/>
<organism evidence="1 2">
    <name type="scientific">Colletotrichum godetiae</name>
    <dbReference type="NCBI Taxonomy" id="1209918"/>
    <lineage>
        <taxon>Eukaryota</taxon>
        <taxon>Fungi</taxon>
        <taxon>Dikarya</taxon>
        <taxon>Ascomycota</taxon>
        <taxon>Pezizomycotina</taxon>
        <taxon>Sordariomycetes</taxon>
        <taxon>Hypocreomycetidae</taxon>
        <taxon>Glomerellales</taxon>
        <taxon>Glomerellaceae</taxon>
        <taxon>Colletotrichum</taxon>
        <taxon>Colletotrichum acutatum species complex</taxon>
    </lineage>
</organism>